<dbReference type="InterPro" id="IPR050300">
    <property type="entry name" value="GDXG_lipolytic_enzyme"/>
</dbReference>
<keyword evidence="1 3" id="KW-0378">Hydrolase</keyword>
<accession>A0A844G808</accession>
<name>A0A844G808_9BACT</name>
<dbReference type="GO" id="GO:0016787">
    <property type="term" value="F:hydrolase activity"/>
    <property type="evidence" value="ECO:0007669"/>
    <property type="project" value="UniProtKB-KW"/>
</dbReference>
<keyword evidence="4" id="KW-1185">Reference proteome</keyword>
<dbReference type="EMBL" id="VUNS01000034">
    <property type="protein sequence ID" value="MST99313.1"/>
    <property type="molecule type" value="Genomic_DNA"/>
</dbReference>
<evidence type="ECO:0000313" key="3">
    <source>
        <dbReference type="EMBL" id="MST99313.1"/>
    </source>
</evidence>
<evidence type="ECO:0000259" key="2">
    <source>
        <dbReference type="Pfam" id="PF20434"/>
    </source>
</evidence>
<dbReference type="PANTHER" id="PTHR48081:SF6">
    <property type="entry name" value="PEPTIDASE S9 PROLYL OLIGOPEPTIDASE CATALYTIC DOMAIN-CONTAINING PROTEIN"/>
    <property type="match status" value="1"/>
</dbReference>
<dbReference type="Proteomes" id="UP000435649">
    <property type="component" value="Unassembled WGS sequence"/>
</dbReference>
<dbReference type="Gene3D" id="3.40.50.1820">
    <property type="entry name" value="alpha/beta hydrolase"/>
    <property type="match status" value="1"/>
</dbReference>
<feature type="domain" description="BD-FAE-like" evidence="2">
    <location>
        <begin position="32"/>
        <end position="218"/>
    </location>
</feature>
<dbReference type="InterPro" id="IPR029058">
    <property type="entry name" value="AB_hydrolase_fold"/>
</dbReference>
<comment type="caution">
    <text evidence="3">The sequence shown here is derived from an EMBL/GenBank/DDBJ whole genome shotgun (WGS) entry which is preliminary data.</text>
</comment>
<gene>
    <name evidence="3" type="ORF">FYJ85_20005</name>
</gene>
<protein>
    <submittedName>
        <fullName evidence="3">Alpha/beta hydrolase</fullName>
    </submittedName>
</protein>
<sequence>METIKLWNHPESANTGNPADDFEPYFETYLLDKSQPLRGAVVVCPGGGYSCRAPHEAAPIALKFNELGFHAFVVHYRVAPYRFPAPQRDIFRAIKLIRSRAAEWGVDASQIAVLGFSAGGHLTACAGTLFNEIDANAGDEADAYPQRPDAIIPCYPVISFSKWGHSGSGINLLGERLGDLGERYSLETRVTPETPPAFLWHTATDGSVPIRNSMEFATACWNNGVKAELHVFPEGPHGIGLAADYPDAKRWPELAATFLKTTCGFTAR</sequence>
<evidence type="ECO:0000313" key="4">
    <source>
        <dbReference type="Proteomes" id="UP000435649"/>
    </source>
</evidence>
<organism evidence="3 4">
    <name type="scientific">Victivallis lenta</name>
    <dbReference type="NCBI Taxonomy" id="2606640"/>
    <lineage>
        <taxon>Bacteria</taxon>
        <taxon>Pseudomonadati</taxon>
        <taxon>Lentisphaerota</taxon>
        <taxon>Lentisphaeria</taxon>
        <taxon>Victivallales</taxon>
        <taxon>Victivallaceae</taxon>
        <taxon>Victivallis</taxon>
    </lineage>
</organism>
<dbReference type="InterPro" id="IPR049492">
    <property type="entry name" value="BD-FAE-like_dom"/>
</dbReference>
<dbReference type="Pfam" id="PF20434">
    <property type="entry name" value="BD-FAE"/>
    <property type="match status" value="1"/>
</dbReference>
<dbReference type="PANTHER" id="PTHR48081">
    <property type="entry name" value="AB HYDROLASE SUPERFAMILY PROTEIN C4A8.06C"/>
    <property type="match status" value="1"/>
</dbReference>
<evidence type="ECO:0000256" key="1">
    <source>
        <dbReference type="ARBA" id="ARBA00022801"/>
    </source>
</evidence>
<proteinExistence type="predicted"/>
<dbReference type="RefSeq" id="WP_106055657.1">
    <property type="nucleotide sequence ID" value="NZ_DBFCGB010000122.1"/>
</dbReference>
<dbReference type="AlphaFoldDB" id="A0A844G808"/>
<dbReference type="SUPFAM" id="SSF53474">
    <property type="entry name" value="alpha/beta-Hydrolases"/>
    <property type="match status" value="1"/>
</dbReference>
<reference evidence="3 4" key="1">
    <citation type="submission" date="2019-08" db="EMBL/GenBank/DDBJ databases">
        <title>In-depth cultivation of the pig gut microbiome towards novel bacterial diversity and tailored functional studies.</title>
        <authorList>
            <person name="Wylensek D."/>
            <person name="Hitch T.C.A."/>
            <person name="Clavel T."/>
        </authorList>
    </citation>
    <scope>NUCLEOTIDE SEQUENCE [LARGE SCALE GENOMIC DNA]</scope>
    <source>
        <strain evidence="3 4">BBE-744-WT-12</strain>
    </source>
</reference>